<evidence type="ECO:0000256" key="1">
    <source>
        <dbReference type="SAM" id="MobiDB-lite"/>
    </source>
</evidence>
<protein>
    <recommendedName>
        <fullName evidence="4">Transposase</fullName>
    </recommendedName>
</protein>
<keyword evidence="3" id="KW-1185">Reference proteome</keyword>
<gene>
    <name evidence="2" type="ORF">MES5069_190002</name>
</gene>
<evidence type="ECO:0008006" key="4">
    <source>
        <dbReference type="Google" id="ProtNLM"/>
    </source>
</evidence>
<organism evidence="2 3">
    <name type="scientific">Mesorhizobium escarrei</name>
    <dbReference type="NCBI Taxonomy" id="666018"/>
    <lineage>
        <taxon>Bacteria</taxon>
        <taxon>Pseudomonadati</taxon>
        <taxon>Pseudomonadota</taxon>
        <taxon>Alphaproteobacteria</taxon>
        <taxon>Hyphomicrobiales</taxon>
        <taxon>Phyllobacteriaceae</taxon>
        <taxon>Mesorhizobium</taxon>
    </lineage>
</organism>
<accession>A0ABM9DN23</accession>
<name>A0ABM9DN23_9HYPH</name>
<dbReference type="Proteomes" id="UP001153050">
    <property type="component" value="Unassembled WGS sequence"/>
</dbReference>
<proteinExistence type="predicted"/>
<sequence>MRTWRPASAFDDGTLLDCMLRFAPLANRGFPWKPDGSGGGRRVATGRAAVQADRIQRTGTKRRTRSESEGLRDDAAALEGSAAYPAPPGAQKEELHPPMPAPGRERNG</sequence>
<evidence type="ECO:0000313" key="3">
    <source>
        <dbReference type="Proteomes" id="UP001153050"/>
    </source>
</evidence>
<evidence type="ECO:0000313" key="2">
    <source>
        <dbReference type="EMBL" id="CAH2398038.1"/>
    </source>
</evidence>
<comment type="caution">
    <text evidence="2">The sequence shown here is derived from an EMBL/GenBank/DDBJ whole genome shotgun (WGS) entry which is preliminary data.</text>
</comment>
<dbReference type="EMBL" id="CAKXZT010000101">
    <property type="protein sequence ID" value="CAH2398038.1"/>
    <property type="molecule type" value="Genomic_DNA"/>
</dbReference>
<feature type="compositionally biased region" description="Basic and acidic residues" evidence="1">
    <location>
        <begin position="65"/>
        <end position="75"/>
    </location>
</feature>
<reference evidence="2 3" key="1">
    <citation type="submission" date="2022-03" db="EMBL/GenBank/DDBJ databases">
        <authorList>
            <person name="Brunel B."/>
        </authorList>
    </citation>
    <scope>NUCLEOTIDE SEQUENCE [LARGE SCALE GENOMIC DNA]</scope>
    <source>
        <strain evidence="2">STM5069sample</strain>
    </source>
</reference>
<feature type="region of interest" description="Disordered" evidence="1">
    <location>
        <begin position="27"/>
        <end position="108"/>
    </location>
</feature>